<dbReference type="EMBL" id="CP010407">
    <property type="protein sequence ID" value="AJF69364.1"/>
    <property type="molecule type" value="Genomic_DNA"/>
</dbReference>
<protein>
    <recommendedName>
        <fullName evidence="2">DUF6545 domain-containing protein</fullName>
    </recommendedName>
</protein>
<evidence type="ECO:0000313" key="3">
    <source>
        <dbReference type="EMBL" id="AJF69364.1"/>
    </source>
</evidence>
<dbReference type="InterPro" id="IPR046675">
    <property type="entry name" value="DUF6545"/>
</dbReference>
<dbReference type="Proteomes" id="UP000031774">
    <property type="component" value="Chromosome"/>
</dbReference>
<feature type="region of interest" description="Disordered" evidence="1">
    <location>
        <begin position="89"/>
        <end position="126"/>
    </location>
</feature>
<evidence type="ECO:0000256" key="1">
    <source>
        <dbReference type="SAM" id="MobiDB-lite"/>
    </source>
</evidence>
<feature type="domain" description="DUF6545" evidence="2">
    <location>
        <begin position="9"/>
        <end position="97"/>
    </location>
</feature>
<sequence>MKVVDERLALDASGPGLRCANVRFALHRRVVEILDGMRVLRAWSSADAAEATTRQVEASALPLSAAERQAIVTAAVLRDAGLRLQAARTRAARSRQARPVPPVAALPGRTRPHPTSGAGCCSLPPT</sequence>
<name>A0A0B5ILW1_9ACTN</name>
<gene>
    <name evidence="3" type="ORF">SVTN_38995</name>
</gene>
<reference evidence="3 4" key="1">
    <citation type="submission" date="2014-12" db="EMBL/GenBank/DDBJ databases">
        <title>Complete genome sequence of Streptomyces vietnamensis strain GIMV4.0001, a genetic manipulable producer of the benzoisochromanequinone antibiotic granaticin.</title>
        <authorList>
            <person name="Deng M.R."/>
            <person name="Guo J."/>
            <person name="Ma L.Y."/>
            <person name="Feng G.D."/>
            <person name="Mo C.Y."/>
            <person name="Zhu H.H."/>
        </authorList>
    </citation>
    <scope>NUCLEOTIDE SEQUENCE [LARGE SCALE GENOMIC DNA]</scope>
    <source>
        <strain evidence="4">GIMV4.0001</strain>
    </source>
</reference>
<dbReference type="AlphaFoldDB" id="A0A0B5ILW1"/>
<accession>A0A0B5ILW1</accession>
<dbReference type="KEGG" id="svt:SVTN_38995"/>
<keyword evidence="4" id="KW-1185">Reference proteome</keyword>
<evidence type="ECO:0000259" key="2">
    <source>
        <dbReference type="Pfam" id="PF20182"/>
    </source>
</evidence>
<proteinExistence type="predicted"/>
<evidence type="ECO:0000313" key="4">
    <source>
        <dbReference type="Proteomes" id="UP000031774"/>
    </source>
</evidence>
<dbReference type="Pfam" id="PF20182">
    <property type="entry name" value="DUF6545"/>
    <property type="match status" value="1"/>
</dbReference>
<organism evidence="3 4">
    <name type="scientific">Streptomyces vietnamensis</name>
    <dbReference type="NCBI Taxonomy" id="362257"/>
    <lineage>
        <taxon>Bacteria</taxon>
        <taxon>Bacillati</taxon>
        <taxon>Actinomycetota</taxon>
        <taxon>Actinomycetes</taxon>
        <taxon>Kitasatosporales</taxon>
        <taxon>Streptomycetaceae</taxon>
        <taxon>Streptomyces</taxon>
    </lineage>
</organism>
<dbReference type="HOGENOM" id="CLU_1980430_0_0_11"/>